<dbReference type="STRING" id="1801766.A2997_02420"/>
<dbReference type="InterPro" id="IPR038354">
    <property type="entry name" value="VKOR_sf"/>
</dbReference>
<evidence type="ECO:0000256" key="2">
    <source>
        <dbReference type="ARBA" id="ARBA00006214"/>
    </source>
</evidence>
<evidence type="ECO:0000256" key="7">
    <source>
        <dbReference type="ARBA" id="ARBA00023136"/>
    </source>
</evidence>
<dbReference type="GO" id="GO:0048038">
    <property type="term" value="F:quinone binding"/>
    <property type="evidence" value="ECO:0007669"/>
    <property type="project" value="UniProtKB-KW"/>
</dbReference>
<comment type="similarity">
    <text evidence="2">Belongs to the VKOR family.</text>
</comment>
<dbReference type="Proteomes" id="UP000179448">
    <property type="component" value="Unassembled WGS sequence"/>
</dbReference>
<evidence type="ECO:0000256" key="9">
    <source>
        <dbReference type="ARBA" id="ARBA00023284"/>
    </source>
</evidence>
<comment type="caution">
    <text evidence="12">The sequence shown here is derived from an EMBL/GenBank/DDBJ whole genome shotgun (WGS) entry which is preliminary data.</text>
</comment>
<dbReference type="AlphaFoldDB" id="A0A1F6WPL1"/>
<evidence type="ECO:0000313" key="13">
    <source>
        <dbReference type="Proteomes" id="UP000179448"/>
    </source>
</evidence>
<dbReference type="PANTHER" id="PTHR34573">
    <property type="entry name" value="VKC DOMAIN-CONTAINING PROTEIN"/>
    <property type="match status" value="1"/>
</dbReference>
<feature type="transmembrane region" description="Helical" evidence="10">
    <location>
        <begin position="117"/>
        <end position="137"/>
    </location>
</feature>
<evidence type="ECO:0000256" key="4">
    <source>
        <dbReference type="ARBA" id="ARBA00022719"/>
    </source>
</evidence>
<keyword evidence="8" id="KW-1015">Disulfide bond</keyword>
<feature type="domain" description="Vitamin K epoxide reductase" evidence="11">
    <location>
        <begin position="5"/>
        <end position="136"/>
    </location>
</feature>
<dbReference type="InterPro" id="IPR012932">
    <property type="entry name" value="VKOR"/>
</dbReference>
<evidence type="ECO:0000256" key="6">
    <source>
        <dbReference type="ARBA" id="ARBA00023002"/>
    </source>
</evidence>
<evidence type="ECO:0000256" key="8">
    <source>
        <dbReference type="ARBA" id="ARBA00023157"/>
    </source>
</evidence>
<name>A0A1F6WPL1_9BACT</name>
<proteinExistence type="inferred from homology"/>
<evidence type="ECO:0000256" key="3">
    <source>
        <dbReference type="ARBA" id="ARBA00022692"/>
    </source>
</evidence>
<keyword evidence="3 10" id="KW-0812">Transmembrane</keyword>
<feature type="transmembrane region" description="Helical" evidence="10">
    <location>
        <begin position="91"/>
        <end position="111"/>
    </location>
</feature>
<evidence type="ECO:0000256" key="5">
    <source>
        <dbReference type="ARBA" id="ARBA00022989"/>
    </source>
</evidence>
<dbReference type="Gene3D" id="1.20.1440.130">
    <property type="entry name" value="VKOR domain"/>
    <property type="match status" value="1"/>
</dbReference>
<keyword evidence="4" id="KW-0874">Quinone</keyword>
<organism evidence="12 13">
    <name type="scientific">Candidatus Nomurabacteria bacterium RIFCSPLOWO2_01_FULL_36_10b</name>
    <dbReference type="NCBI Taxonomy" id="1801766"/>
    <lineage>
        <taxon>Bacteria</taxon>
        <taxon>Candidatus Nomuraibacteriota</taxon>
    </lineage>
</organism>
<dbReference type="InterPro" id="IPR044698">
    <property type="entry name" value="VKOR/LTO1"/>
</dbReference>
<dbReference type="GO" id="GO:0016020">
    <property type="term" value="C:membrane"/>
    <property type="evidence" value="ECO:0007669"/>
    <property type="project" value="UniProtKB-SubCell"/>
</dbReference>
<reference evidence="12 13" key="1">
    <citation type="journal article" date="2016" name="Nat. Commun.">
        <title>Thousands of microbial genomes shed light on interconnected biogeochemical processes in an aquifer system.</title>
        <authorList>
            <person name="Anantharaman K."/>
            <person name="Brown C.T."/>
            <person name="Hug L.A."/>
            <person name="Sharon I."/>
            <person name="Castelle C.J."/>
            <person name="Probst A.J."/>
            <person name="Thomas B.C."/>
            <person name="Singh A."/>
            <person name="Wilkins M.J."/>
            <person name="Karaoz U."/>
            <person name="Brodie E.L."/>
            <person name="Williams K.H."/>
            <person name="Hubbard S.S."/>
            <person name="Banfield J.F."/>
        </authorList>
    </citation>
    <scope>NUCLEOTIDE SEQUENCE [LARGE SCALE GENOMIC DNA]</scope>
</reference>
<dbReference type="GO" id="GO:0016491">
    <property type="term" value="F:oxidoreductase activity"/>
    <property type="evidence" value="ECO:0007669"/>
    <property type="project" value="UniProtKB-KW"/>
</dbReference>
<evidence type="ECO:0000259" key="11">
    <source>
        <dbReference type="SMART" id="SM00756"/>
    </source>
</evidence>
<keyword evidence="5 10" id="KW-1133">Transmembrane helix</keyword>
<dbReference type="SMART" id="SM00756">
    <property type="entry name" value="VKc"/>
    <property type="match status" value="1"/>
</dbReference>
<evidence type="ECO:0000256" key="1">
    <source>
        <dbReference type="ARBA" id="ARBA00004141"/>
    </source>
</evidence>
<keyword evidence="7 10" id="KW-0472">Membrane</keyword>
<dbReference type="CDD" id="cd12916">
    <property type="entry name" value="VKOR_1"/>
    <property type="match status" value="1"/>
</dbReference>
<dbReference type="Pfam" id="PF07884">
    <property type="entry name" value="VKOR"/>
    <property type="match status" value="1"/>
</dbReference>
<protein>
    <recommendedName>
        <fullName evidence="11">Vitamin K epoxide reductase domain-containing protein</fullName>
    </recommendedName>
</protein>
<evidence type="ECO:0000313" key="12">
    <source>
        <dbReference type="EMBL" id="OGI83665.1"/>
    </source>
</evidence>
<sequence>MTRYLKITAIILLIISAIGFADATYLTVEHYSGGIPPCTTDGCEVVLTSEYSEVAGIPVSLLGSFYYLAFIILSVAYLTSGNKKIIKYASYGTIVGFVMSLFLVFLMLFVIKSICQYCIVSAGTSTILFVTGMYIFAKELAK</sequence>
<gene>
    <name evidence="12" type="ORF">A2997_02420</name>
</gene>
<keyword evidence="6" id="KW-0560">Oxidoreductase</keyword>
<dbReference type="PANTHER" id="PTHR34573:SF1">
    <property type="entry name" value="VITAMIN K EPOXIDE REDUCTASE DOMAIN-CONTAINING PROTEIN"/>
    <property type="match status" value="1"/>
</dbReference>
<feature type="transmembrane region" description="Helical" evidence="10">
    <location>
        <begin position="57"/>
        <end position="79"/>
    </location>
</feature>
<keyword evidence="9" id="KW-0676">Redox-active center</keyword>
<comment type="subcellular location">
    <subcellularLocation>
        <location evidence="1">Membrane</location>
        <topology evidence="1">Multi-pass membrane protein</topology>
    </subcellularLocation>
</comment>
<evidence type="ECO:0000256" key="10">
    <source>
        <dbReference type="SAM" id="Phobius"/>
    </source>
</evidence>
<dbReference type="EMBL" id="MFUQ01000014">
    <property type="protein sequence ID" value="OGI83665.1"/>
    <property type="molecule type" value="Genomic_DNA"/>
</dbReference>
<accession>A0A1F6WPL1</accession>